<comment type="caution">
    <text evidence="3">The sequence shown here is derived from an EMBL/GenBank/DDBJ whole genome shotgun (WGS) entry which is preliminary data.</text>
</comment>
<name>A0A9P7ULR8_9AGAR</name>
<feature type="region of interest" description="Disordered" evidence="1">
    <location>
        <begin position="1"/>
        <end position="39"/>
    </location>
</feature>
<keyword evidence="4" id="KW-1185">Reference proteome</keyword>
<proteinExistence type="predicted"/>
<feature type="transmembrane region" description="Helical" evidence="2">
    <location>
        <begin position="549"/>
        <end position="571"/>
    </location>
</feature>
<keyword evidence="2" id="KW-0472">Membrane</keyword>
<keyword evidence="2" id="KW-1133">Transmembrane helix</keyword>
<sequence length="632" mass="68349">MSSIHQSALDYPDSTQISSFGPSNPSEHPRQIEKTPPESRPLKRSLVQLLWRAIFLPIIAFAYLGFCYAAATHAIPVHVYNINNPGDHLFTVKAGVTTINIIIIGIALLPLRALLSDLESEEFFRVLHNSKSEGVPLKAVNNVSSPSRDLMQSLSSITRNNSSKYYSTAILAGLFAMIISSLAPAALSVGLILVEGDMMAIEVGAVAPQSIYQFSVLNGFSSGANVWFNGRIAEAAAMGWVQTVLGKNIPFLPTFPQYGVPVPLRVDPTARARYLTDVIVLDPVCDWAIPNPPATTYKKETHQIINITLPDHSISASYDVFSWSQNKSIEVIGSDSEIDSATALMNTTSGGPITDGSMAWIVAQLTSGQKLDFASATTDTSVLDLSGIPTQDISYNSTTTFSNQTMTTVRFSVLVCKPRAAVETREVRLDGNGGLEVSDRRGLMRQGNLDDGQVSLLLGKSLVKYTTDSGPDTGYEGIGQAGQVRLFFGLNVWNWTATPVLKPHSLQDITSTYRSAVQASMTSYLSGKISTSFVPGRIQSVKLVFTSSLPHVIVSTVLFGIVTIWIVVCYFRPHAAKFTLVSVAAVLGQGSNVVEVCDSVSDSEEVAFKHLKNRAVRLEDQNRPGSGILQIL</sequence>
<dbReference type="KEGG" id="more:E1B28_013178"/>
<evidence type="ECO:0000313" key="3">
    <source>
        <dbReference type="EMBL" id="KAG7087197.1"/>
    </source>
</evidence>
<dbReference type="OrthoDB" id="2646225at2759"/>
<accession>A0A9P7ULR8</accession>
<evidence type="ECO:0000256" key="1">
    <source>
        <dbReference type="SAM" id="MobiDB-lite"/>
    </source>
</evidence>
<gene>
    <name evidence="3" type="ORF">E1B28_013178</name>
</gene>
<organism evidence="3 4">
    <name type="scientific">Marasmius oreades</name>
    <name type="common">fairy-ring Marasmius</name>
    <dbReference type="NCBI Taxonomy" id="181124"/>
    <lineage>
        <taxon>Eukaryota</taxon>
        <taxon>Fungi</taxon>
        <taxon>Dikarya</taxon>
        <taxon>Basidiomycota</taxon>
        <taxon>Agaricomycotina</taxon>
        <taxon>Agaricomycetes</taxon>
        <taxon>Agaricomycetidae</taxon>
        <taxon>Agaricales</taxon>
        <taxon>Marasmiineae</taxon>
        <taxon>Marasmiaceae</taxon>
        <taxon>Marasmius</taxon>
    </lineage>
</organism>
<feature type="compositionally biased region" description="Polar residues" evidence="1">
    <location>
        <begin position="13"/>
        <end position="26"/>
    </location>
</feature>
<reference evidence="3" key="1">
    <citation type="journal article" date="2021" name="Genome Biol. Evol.">
        <title>The assembled and annotated genome of the fairy-ring fungus Marasmius oreades.</title>
        <authorList>
            <person name="Hiltunen M."/>
            <person name="Ament-Velasquez S.L."/>
            <person name="Johannesson H."/>
        </authorList>
    </citation>
    <scope>NUCLEOTIDE SEQUENCE</scope>
    <source>
        <strain evidence="3">03SP1</strain>
    </source>
</reference>
<feature type="transmembrane region" description="Helical" evidence="2">
    <location>
        <begin position="91"/>
        <end position="115"/>
    </location>
</feature>
<dbReference type="GeneID" id="66082253"/>
<dbReference type="RefSeq" id="XP_043003668.1">
    <property type="nucleotide sequence ID" value="XM_043158324.1"/>
</dbReference>
<protein>
    <submittedName>
        <fullName evidence="3">Uncharacterized protein</fullName>
    </submittedName>
</protein>
<dbReference type="Proteomes" id="UP001049176">
    <property type="component" value="Chromosome 9"/>
</dbReference>
<feature type="transmembrane region" description="Helical" evidence="2">
    <location>
        <begin position="169"/>
        <end position="194"/>
    </location>
</feature>
<keyword evidence="2" id="KW-0812">Transmembrane</keyword>
<evidence type="ECO:0000313" key="4">
    <source>
        <dbReference type="Proteomes" id="UP001049176"/>
    </source>
</evidence>
<dbReference type="AlphaFoldDB" id="A0A9P7ULR8"/>
<feature type="compositionally biased region" description="Basic and acidic residues" evidence="1">
    <location>
        <begin position="27"/>
        <end position="39"/>
    </location>
</feature>
<evidence type="ECO:0000256" key="2">
    <source>
        <dbReference type="SAM" id="Phobius"/>
    </source>
</evidence>
<dbReference type="EMBL" id="CM032189">
    <property type="protein sequence ID" value="KAG7087197.1"/>
    <property type="molecule type" value="Genomic_DNA"/>
</dbReference>
<feature type="transmembrane region" description="Helical" evidence="2">
    <location>
        <begin position="49"/>
        <end position="71"/>
    </location>
</feature>